<evidence type="ECO:0000313" key="3">
    <source>
        <dbReference type="Proteomes" id="UP000008782"/>
    </source>
</evidence>
<evidence type="ECO:0000256" key="1">
    <source>
        <dbReference type="SAM" id="MobiDB-lite"/>
    </source>
</evidence>
<reference evidence="3" key="1">
    <citation type="journal article" date="2012" name="Nat. Genet.">
        <title>Lifestyle transitions in plant pathogenic Colletotrichum fungi deciphered by genome and transcriptome analyses.</title>
        <authorList>
            <person name="O'Connell R.J."/>
            <person name="Thon M.R."/>
            <person name="Hacquard S."/>
            <person name="Amyotte S.G."/>
            <person name="Kleemann J."/>
            <person name="Torres M.F."/>
            <person name="Damm U."/>
            <person name="Buiate E.A."/>
            <person name="Epstein L."/>
            <person name="Alkan N."/>
            <person name="Altmueller J."/>
            <person name="Alvarado-Balderrama L."/>
            <person name="Bauser C.A."/>
            <person name="Becker C."/>
            <person name="Birren B.W."/>
            <person name="Chen Z."/>
            <person name="Choi J."/>
            <person name="Crouch J.A."/>
            <person name="Duvick J.P."/>
            <person name="Farman M.A."/>
            <person name="Gan P."/>
            <person name="Heiman D."/>
            <person name="Henrissat B."/>
            <person name="Howard R.J."/>
            <person name="Kabbage M."/>
            <person name="Koch C."/>
            <person name="Kracher B."/>
            <person name="Kubo Y."/>
            <person name="Law A.D."/>
            <person name="Lebrun M.-H."/>
            <person name="Lee Y.-H."/>
            <person name="Miyara I."/>
            <person name="Moore N."/>
            <person name="Neumann U."/>
            <person name="Nordstroem K."/>
            <person name="Panaccione D.G."/>
            <person name="Panstruga R."/>
            <person name="Place M."/>
            <person name="Proctor R.H."/>
            <person name="Prusky D."/>
            <person name="Rech G."/>
            <person name="Reinhardt R."/>
            <person name="Rollins J.A."/>
            <person name="Rounsley S."/>
            <person name="Schardl C.L."/>
            <person name="Schwartz D.C."/>
            <person name="Shenoy N."/>
            <person name="Shirasu K."/>
            <person name="Sikhakolli U.R."/>
            <person name="Stueber K."/>
            <person name="Sukno S.A."/>
            <person name="Sweigard J.A."/>
            <person name="Takano Y."/>
            <person name="Takahara H."/>
            <person name="Trail F."/>
            <person name="van der Does H.C."/>
            <person name="Voll L.M."/>
            <person name="Will I."/>
            <person name="Young S."/>
            <person name="Zeng Q."/>
            <person name="Zhang J."/>
            <person name="Zhou S."/>
            <person name="Dickman M.B."/>
            <person name="Schulze-Lefert P."/>
            <person name="Ver Loren van Themaat E."/>
            <person name="Ma L.-J."/>
            <person name="Vaillancourt L.J."/>
        </authorList>
    </citation>
    <scope>NUCLEOTIDE SEQUENCE [LARGE SCALE GENOMIC DNA]</scope>
    <source>
        <strain evidence="3">M1.001 / M2 / FGSC 10212</strain>
    </source>
</reference>
<dbReference type="EMBL" id="GG697361">
    <property type="protein sequence ID" value="EFQ32295.1"/>
    <property type="molecule type" value="Genomic_DNA"/>
</dbReference>
<dbReference type="HOGENOM" id="CLU_2483231_0_0_1"/>
<dbReference type="OrthoDB" id="5959877at2759"/>
<dbReference type="RefSeq" id="XP_008096315.1">
    <property type="nucleotide sequence ID" value="XM_008098124.1"/>
</dbReference>
<dbReference type="AlphaFoldDB" id="E3QN57"/>
<keyword evidence="3" id="KW-1185">Reference proteome</keyword>
<organism evidence="3">
    <name type="scientific">Colletotrichum graminicola (strain M1.001 / M2 / FGSC 10212)</name>
    <name type="common">Maize anthracnose fungus</name>
    <name type="synonym">Glomerella graminicola</name>
    <dbReference type="NCBI Taxonomy" id="645133"/>
    <lineage>
        <taxon>Eukaryota</taxon>
        <taxon>Fungi</taxon>
        <taxon>Dikarya</taxon>
        <taxon>Ascomycota</taxon>
        <taxon>Pezizomycotina</taxon>
        <taxon>Sordariomycetes</taxon>
        <taxon>Hypocreomycetidae</taxon>
        <taxon>Glomerellales</taxon>
        <taxon>Glomerellaceae</taxon>
        <taxon>Colletotrichum</taxon>
        <taxon>Colletotrichum graminicola species complex</taxon>
    </lineage>
</organism>
<gene>
    <name evidence="2" type="ORF">GLRG_07439</name>
</gene>
<sequence length="87" mass="10201">MTSKRLADRSHRTTDPDDGWVNLGASEQHAATPVDVESMPERIIRITADEKDLRKFYNIKFSPTRSRRLKRFYNEELESLFKAPFDT</sequence>
<proteinExistence type="predicted"/>
<accession>E3QN57</accession>
<evidence type="ECO:0000313" key="2">
    <source>
        <dbReference type="EMBL" id="EFQ32295.1"/>
    </source>
</evidence>
<protein>
    <submittedName>
        <fullName evidence="2">Uncharacterized protein</fullName>
    </submittedName>
</protein>
<feature type="region of interest" description="Disordered" evidence="1">
    <location>
        <begin position="1"/>
        <end position="23"/>
    </location>
</feature>
<dbReference type="STRING" id="645133.E3QN57"/>
<dbReference type="GeneID" id="24412804"/>
<dbReference type="Proteomes" id="UP000008782">
    <property type="component" value="Unassembled WGS sequence"/>
</dbReference>
<dbReference type="VEuPathDB" id="FungiDB:GLRG_07439"/>
<feature type="compositionally biased region" description="Basic and acidic residues" evidence="1">
    <location>
        <begin position="1"/>
        <end position="15"/>
    </location>
</feature>
<name>E3QN57_COLGM</name>